<dbReference type="PANTHER" id="PTHR42673">
    <property type="entry name" value="MALEYLACETOACETATE ISOMERASE"/>
    <property type="match status" value="1"/>
</dbReference>
<dbReference type="SUPFAM" id="SSF47616">
    <property type="entry name" value="GST C-terminal domain-like"/>
    <property type="match status" value="1"/>
</dbReference>
<dbReference type="Gene3D" id="3.40.30.10">
    <property type="entry name" value="Glutaredoxin"/>
    <property type="match status" value="1"/>
</dbReference>
<dbReference type="OrthoDB" id="509852at2"/>
<evidence type="ECO:0000259" key="1">
    <source>
        <dbReference type="PROSITE" id="PS50404"/>
    </source>
</evidence>
<keyword evidence="3" id="KW-1185">Reference proteome</keyword>
<dbReference type="Pfam" id="PF13417">
    <property type="entry name" value="GST_N_3"/>
    <property type="match status" value="1"/>
</dbReference>
<dbReference type="InterPro" id="IPR040079">
    <property type="entry name" value="Glutathione_S-Trfase"/>
</dbReference>
<dbReference type="PANTHER" id="PTHR42673:SF21">
    <property type="entry name" value="GLUTATHIONE S-TRANSFERASE YFCF"/>
    <property type="match status" value="1"/>
</dbReference>
<dbReference type="Proteomes" id="UP000032266">
    <property type="component" value="Chromosome"/>
</dbReference>
<keyword evidence="2" id="KW-0808">Transferase</keyword>
<dbReference type="SFLD" id="SFLDG00358">
    <property type="entry name" value="Main_(cytGST)"/>
    <property type="match status" value="1"/>
</dbReference>
<dbReference type="STRING" id="1445510.YC6258_05191"/>
<dbReference type="GO" id="GO:0006749">
    <property type="term" value="P:glutathione metabolic process"/>
    <property type="evidence" value="ECO:0007669"/>
    <property type="project" value="TreeGrafter"/>
</dbReference>
<dbReference type="EMBL" id="CP007142">
    <property type="protein sequence ID" value="AJQ97221.1"/>
    <property type="molecule type" value="Genomic_DNA"/>
</dbReference>
<dbReference type="PROSITE" id="PS50404">
    <property type="entry name" value="GST_NTER"/>
    <property type="match status" value="1"/>
</dbReference>
<evidence type="ECO:0000313" key="3">
    <source>
        <dbReference type="Proteomes" id="UP000032266"/>
    </source>
</evidence>
<dbReference type="EC" id="5.2.1.2" evidence="2"/>
<dbReference type="CDD" id="cd00570">
    <property type="entry name" value="GST_N_family"/>
    <property type="match status" value="1"/>
</dbReference>
<keyword evidence="2" id="KW-0413">Isomerase</keyword>
<feature type="domain" description="GST N-terminal" evidence="1">
    <location>
        <begin position="1"/>
        <end position="79"/>
    </location>
</feature>
<dbReference type="InterPro" id="IPR004045">
    <property type="entry name" value="Glutathione_S-Trfase_N"/>
</dbReference>
<dbReference type="GO" id="GO:0016034">
    <property type="term" value="F:maleylacetoacetate isomerase activity"/>
    <property type="evidence" value="ECO:0007669"/>
    <property type="project" value="UniProtKB-EC"/>
</dbReference>
<dbReference type="KEGG" id="gsn:YC6258_05191"/>
<dbReference type="Gene3D" id="1.20.1050.10">
    <property type="match status" value="1"/>
</dbReference>
<sequence>MELKLYSSIGSNSSERVEWVLNYKAIPYQRIEVNNEELVSSYLHINPFGYVPCLGVEGHMISESMAIIECIEELFPQQSLLGHSVFERAAVREICEYVNSSIHSPQNRTVLRAFNPDLSEQAKRELRGQWISGCLAKLKQKLCKDSPFAIGKGFTIADIFVATIYKKALQHGSSGNDFYDAHLVWLRQNDRIQAAEPSMDKQNL</sequence>
<protein>
    <submittedName>
        <fullName evidence="2">Glutathione S-transferase</fullName>
        <ecNumber evidence="2">5.2.1.2</ecNumber>
    </submittedName>
</protein>
<proteinExistence type="predicted"/>
<accession>A0A0C5VSP4</accession>
<dbReference type="SFLD" id="SFLDS00019">
    <property type="entry name" value="Glutathione_Transferase_(cytos"/>
    <property type="match status" value="1"/>
</dbReference>
<dbReference type="PATRIC" id="fig|1445510.3.peg.5155"/>
<dbReference type="AlphaFoldDB" id="A0A0C5VSP4"/>
<reference evidence="2 3" key="1">
    <citation type="submission" date="2014-01" db="EMBL/GenBank/DDBJ databases">
        <title>Full genme sequencing of cellulolytic bacterium Gynuella sunshinyii YC6258T gen. nov., sp. nov.</title>
        <authorList>
            <person name="Khan H."/>
            <person name="Chung E.J."/>
            <person name="Chung Y.R."/>
        </authorList>
    </citation>
    <scope>NUCLEOTIDE SEQUENCE [LARGE SCALE GENOMIC DNA]</scope>
    <source>
        <strain evidence="2 3">YC6258</strain>
    </source>
</reference>
<evidence type="ECO:0000313" key="2">
    <source>
        <dbReference type="EMBL" id="AJQ97221.1"/>
    </source>
</evidence>
<dbReference type="GO" id="GO:0004364">
    <property type="term" value="F:glutathione transferase activity"/>
    <property type="evidence" value="ECO:0007669"/>
    <property type="project" value="TreeGrafter"/>
</dbReference>
<dbReference type="HOGENOM" id="CLU_1371725_0_0_6"/>
<gene>
    <name evidence="2" type="ORF">YC6258_05191</name>
</gene>
<dbReference type="InterPro" id="IPR036249">
    <property type="entry name" value="Thioredoxin-like_sf"/>
</dbReference>
<dbReference type="InterPro" id="IPR036282">
    <property type="entry name" value="Glutathione-S-Trfase_C_sf"/>
</dbReference>
<dbReference type="RefSeq" id="WP_044619017.1">
    <property type="nucleotide sequence ID" value="NZ_CP007142.1"/>
</dbReference>
<organism evidence="2 3">
    <name type="scientific">Gynuella sunshinyii YC6258</name>
    <dbReference type="NCBI Taxonomy" id="1445510"/>
    <lineage>
        <taxon>Bacteria</taxon>
        <taxon>Pseudomonadati</taxon>
        <taxon>Pseudomonadota</taxon>
        <taxon>Gammaproteobacteria</taxon>
        <taxon>Oceanospirillales</taxon>
        <taxon>Saccharospirillaceae</taxon>
        <taxon>Gynuella</taxon>
    </lineage>
</organism>
<name>A0A0C5VSP4_9GAMM</name>
<dbReference type="GO" id="GO:0006559">
    <property type="term" value="P:L-phenylalanine catabolic process"/>
    <property type="evidence" value="ECO:0007669"/>
    <property type="project" value="TreeGrafter"/>
</dbReference>
<dbReference type="SUPFAM" id="SSF52833">
    <property type="entry name" value="Thioredoxin-like"/>
    <property type="match status" value="1"/>
</dbReference>